<organism evidence="1 2">
    <name type="scientific">Penicillium rubens (strain ATCC 28089 / DSM 1075 / NRRL 1951 / Wisconsin 54-1255)</name>
    <name type="common">Penicillium chrysogenum</name>
    <dbReference type="NCBI Taxonomy" id="500485"/>
    <lineage>
        <taxon>Eukaryota</taxon>
        <taxon>Fungi</taxon>
        <taxon>Dikarya</taxon>
        <taxon>Ascomycota</taxon>
        <taxon>Pezizomycotina</taxon>
        <taxon>Eurotiomycetes</taxon>
        <taxon>Eurotiomycetidae</taxon>
        <taxon>Eurotiales</taxon>
        <taxon>Aspergillaceae</taxon>
        <taxon>Penicillium</taxon>
        <taxon>Penicillium chrysogenum species complex</taxon>
    </lineage>
</organism>
<protein>
    <submittedName>
        <fullName evidence="1">Uncharacterized protein</fullName>
    </submittedName>
</protein>
<dbReference type="AlphaFoldDB" id="B6HP05"/>
<keyword evidence="2" id="KW-1185">Reference proteome</keyword>
<dbReference type="VEuPathDB" id="FungiDB:PCH_Pc22g01200"/>
<reference evidence="1 2" key="1">
    <citation type="journal article" date="2008" name="Nat. Biotechnol.">
        <title>Genome sequencing and analysis of the filamentous fungus Penicillium chrysogenum.</title>
        <authorList>
            <person name="van den Berg M.A."/>
            <person name="Albang R."/>
            <person name="Albermann K."/>
            <person name="Badger J.H."/>
            <person name="Daran J.-M."/>
            <person name="Driessen A.J.M."/>
            <person name="Garcia-Estrada C."/>
            <person name="Fedorova N.D."/>
            <person name="Harris D.M."/>
            <person name="Heijne W.H.M."/>
            <person name="Joardar V.S."/>
            <person name="Kiel J.A.K.W."/>
            <person name="Kovalchuk A."/>
            <person name="Martin J.F."/>
            <person name="Nierman W.C."/>
            <person name="Nijland J.G."/>
            <person name="Pronk J.T."/>
            <person name="Roubos J.A."/>
            <person name="van der Klei I.J."/>
            <person name="van Peij N.N.M.E."/>
            <person name="Veenhuis M."/>
            <person name="von Doehren H."/>
            <person name="Wagner C."/>
            <person name="Wortman J.R."/>
            <person name="Bovenberg R.A.L."/>
        </authorList>
    </citation>
    <scope>NUCLEOTIDE SEQUENCE [LARGE SCALE GENOMIC DNA]</scope>
    <source>
        <strain evidence="2">ATCC 28089 / DSM 1075 / NRRL 1951 / Wisconsin 54-1255</strain>
    </source>
</reference>
<accession>B6HP05</accession>
<evidence type="ECO:0000313" key="1">
    <source>
        <dbReference type="EMBL" id="CAP97408.1"/>
    </source>
</evidence>
<dbReference type="OrthoDB" id="4369130at2759"/>
<proteinExistence type="predicted"/>
<sequence length="314" mass="35165">MWVARLVASAAGVPPGDFLALILSNMRGVGGGRSIITSLLAGTTPSNRLTDCGRFLSNKLRSIQAYGVCAFQILLRMGSGKRPRDEVPGLESWSLKSLAFKGLAYHAGLQHTNHDTEFIRLKSDHRATFPAMKRVSQRKQTQFDQSYPIWVLAPIMAGLGGLVSGREDCEWTALNEAKERELMRYWPIIIHLQALSFRHTGRRGSPSIVHHAKRKLRPLICGHPLCDPLRHIPHSPITRPKPVLQEAQEEGVVKDSRTFEPMIGLHYLYPCGSRFSPTLLACVPTPAQRFTFLALDNHILAKCAKFWLSYQRGR</sequence>
<gene>
    <name evidence="1" type="ORF">Pc22g01200</name>
    <name evidence="1" type="ORF">PCH_Pc22g01200</name>
</gene>
<dbReference type="EMBL" id="AM920437">
    <property type="protein sequence ID" value="CAP97408.1"/>
    <property type="molecule type" value="Genomic_DNA"/>
</dbReference>
<dbReference type="Proteomes" id="UP000000724">
    <property type="component" value="Contig Pc00c22"/>
</dbReference>
<evidence type="ECO:0000313" key="2">
    <source>
        <dbReference type="Proteomes" id="UP000000724"/>
    </source>
</evidence>
<name>B6HP05_PENRW</name>
<dbReference type="HOGENOM" id="CLU_885964_0_0_1"/>